<evidence type="ECO:0000313" key="9">
    <source>
        <dbReference type="EMBL" id="QOW20623.1"/>
    </source>
</evidence>
<feature type="chain" id="PRO_5032293136" evidence="7">
    <location>
        <begin position="27"/>
        <end position="142"/>
    </location>
</feature>
<evidence type="ECO:0000256" key="6">
    <source>
        <dbReference type="PROSITE-ProRule" id="PRU00433"/>
    </source>
</evidence>
<dbReference type="InterPro" id="IPR009056">
    <property type="entry name" value="Cyt_c-like_dom"/>
</dbReference>
<keyword evidence="4" id="KW-0249">Electron transport</keyword>
<evidence type="ECO:0000256" key="7">
    <source>
        <dbReference type="SAM" id="SignalP"/>
    </source>
</evidence>
<evidence type="ECO:0000313" key="10">
    <source>
        <dbReference type="Proteomes" id="UP000594059"/>
    </source>
</evidence>
<sequence>MTIRKTLAIAPAVLSCIAVIALSACSQSPADPSRSSSAGLPQGFVAAGEQLANAKGAATGQSCIDCHGPDGNAPIDSTYPVIGGQYPDYLAHALQTYRDGSRDHVMMSMQAKALTDQQIADLSAYFGSRPSKLVNLTGSHRK</sequence>
<dbReference type="GO" id="GO:0009055">
    <property type="term" value="F:electron transfer activity"/>
    <property type="evidence" value="ECO:0007669"/>
    <property type="project" value="InterPro"/>
</dbReference>
<keyword evidence="10" id="KW-1185">Reference proteome</keyword>
<evidence type="ECO:0000256" key="4">
    <source>
        <dbReference type="ARBA" id="ARBA00022982"/>
    </source>
</evidence>
<evidence type="ECO:0000256" key="3">
    <source>
        <dbReference type="ARBA" id="ARBA00022723"/>
    </source>
</evidence>
<organism evidence="9 10">
    <name type="scientific">Novilysobacter ciconiae</name>
    <dbReference type="NCBI Taxonomy" id="2781022"/>
    <lineage>
        <taxon>Bacteria</taxon>
        <taxon>Pseudomonadati</taxon>
        <taxon>Pseudomonadota</taxon>
        <taxon>Gammaproteobacteria</taxon>
        <taxon>Lysobacterales</taxon>
        <taxon>Lysobacteraceae</taxon>
        <taxon>Novilysobacter</taxon>
    </lineage>
</organism>
<proteinExistence type="predicted"/>
<dbReference type="InterPro" id="IPR050597">
    <property type="entry name" value="Cytochrome_c_Oxidase_Subunit"/>
</dbReference>
<dbReference type="SUPFAM" id="SSF46626">
    <property type="entry name" value="Cytochrome c"/>
    <property type="match status" value="1"/>
</dbReference>
<keyword evidence="7" id="KW-0732">Signal</keyword>
<keyword evidence="1" id="KW-0813">Transport</keyword>
<feature type="domain" description="Cytochrome c" evidence="8">
    <location>
        <begin position="43"/>
        <end position="130"/>
    </location>
</feature>
<evidence type="ECO:0000259" key="8">
    <source>
        <dbReference type="PROSITE" id="PS51007"/>
    </source>
</evidence>
<dbReference type="PROSITE" id="PS51007">
    <property type="entry name" value="CYTC"/>
    <property type="match status" value="1"/>
</dbReference>
<dbReference type="AlphaFoldDB" id="A0A7S6UHX8"/>
<dbReference type="InterPro" id="IPR036909">
    <property type="entry name" value="Cyt_c-like_dom_sf"/>
</dbReference>
<dbReference type="Pfam" id="PF00034">
    <property type="entry name" value="Cytochrom_C"/>
    <property type="match status" value="1"/>
</dbReference>
<dbReference type="RefSeq" id="WP_193987060.1">
    <property type="nucleotide sequence ID" value="NZ_CP063656.1"/>
</dbReference>
<dbReference type="GO" id="GO:0020037">
    <property type="term" value="F:heme binding"/>
    <property type="evidence" value="ECO:0007669"/>
    <property type="project" value="InterPro"/>
</dbReference>
<evidence type="ECO:0000256" key="2">
    <source>
        <dbReference type="ARBA" id="ARBA00022617"/>
    </source>
</evidence>
<dbReference type="PANTHER" id="PTHR33751:SF9">
    <property type="entry name" value="CYTOCHROME C4"/>
    <property type="match status" value="1"/>
</dbReference>
<dbReference type="GO" id="GO:0046872">
    <property type="term" value="F:metal ion binding"/>
    <property type="evidence" value="ECO:0007669"/>
    <property type="project" value="UniProtKB-KW"/>
</dbReference>
<keyword evidence="5 6" id="KW-0408">Iron</keyword>
<dbReference type="PROSITE" id="PS51257">
    <property type="entry name" value="PROKAR_LIPOPROTEIN"/>
    <property type="match status" value="1"/>
</dbReference>
<evidence type="ECO:0000256" key="1">
    <source>
        <dbReference type="ARBA" id="ARBA00022448"/>
    </source>
</evidence>
<evidence type="ECO:0000256" key="5">
    <source>
        <dbReference type="ARBA" id="ARBA00023004"/>
    </source>
</evidence>
<feature type="signal peptide" evidence="7">
    <location>
        <begin position="1"/>
        <end position="26"/>
    </location>
</feature>
<protein>
    <submittedName>
        <fullName evidence="9">C-type cytochrome</fullName>
    </submittedName>
</protein>
<keyword evidence="2 6" id="KW-0349">Heme</keyword>
<dbReference type="Proteomes" id="UP000594059">
    <property type="component" value="Chromosome"/>
</dbReference>
<keyword evidence="3 6" id="KW-0479">Metal-binding</keyword>
<gene>
    <name evidence="9" type="ORF">INQ41_06385</name>
</gene>
<dbReference type="Gene3D" id="1.10.760.10">
    <property type="entry name" value="Cytochrome c-like domain"/>
    <property type="match status" value="1"/>
</dbReference>
<dbReference type="KEGG" id="lcic:INQ41_06385"/>
<dbReference type="PANTHER" id="PTHR33751">
    <property type="entry name" value="CBB3-TYPE CYTOCHROME C OXIDASE SUBUNIT FIXP"/>
    <property type="match status" value="1"/>
</dbReference>
<name>A0A7S6UHX8_9GAMM</name>
<reference evidence="9 10" key="1">
    <citation type="submission" date="2020-10" db="EMBL/GenBank/DDBJ databases">
        <title>complete genome sequencing of Lysobacter sp. H21R20.</title>
        <authorList>
            <person name="Bae J.-W."/>
            <person name="Lee S.-Y."/>
        </authorList>
    </citation>
    <scope>NUCLEOTIDE SEQUENCE [LARGE SCALE GENOMIC DNA]</scope>
    <source>
        <strain evidence="9 10">H21R20</strain>
    </source>
</reference>
<dbReference type="EMBL" id="CP063656">
    <property type="protein sequence ID" value="QOW20623.1"/>
    <property type="molecule type" value="Genomic_DNA"/>
</dbReference>
<accession>A0A7S6UHX8</accession>